<dbReference type="InterPro" id="IPR050377">
    <property type="entry name" value="Radical_SAM_PqqE_MftC-like"/>
</dbReference>
<evidence type="ECO:0000259" key="6">
    <source>
        <dbReference type="Pfam" id="PF04055"/>
    </source>
</evidence>
<dbReference type="SFLD" id="SFLDS00029">
    <property type="entry name" value="Radical_SAM"/>
    <property type="match status" value="1"/>
</dbReference>
<dbReference type="STRING" id="1472378.AU381_11425"/>
<evidence type="ECO:0000256" key="2">
    <source>
        <dbReference type="ARBA" id="ARBA00022691"/>
    </source>
</evidence>
<accession>A0A178XJV9</accession>
<evidence type="ECO:0000259" key="7">
    <source>
        <dbReference type="Pfam" id="PF13186"/>
    </source>
</evidence>
<keyword evidence="4" id="KW-0408">Iron</keyword>
<dbReference type="CDD" id="cd21109">
    <property type="entry name" value="SPASM"/>
    <property type="match status" value="1"/>
</dbReference>
<name>A0A178XJV9_9HYPH</name>
<keyword evidence="3" id="KW-0479">Metal-binding</keyword>
<dbReference type="GO" id="GO:0046872">
    <property type="term" value="F:metal ion binding"/>
    <property type="evidence" value="ECO:0007669"/>
    <property type="project" value="UniProtKB-KW"/>
</dbReference>
<dbReference type="AlphaFoldDB" id="A0A178XJV9"/>
<evidence type="ECO:0000256" key="5">
    <source>
        <dbReference type="ARBA" id="ARBA00023014"/>
    </source>
</evidence>
<dbReference type="Gene3D" id="3.20.20.70">
    <property type="entry name" value="Aldolase class I"/>
    <property type="match status" value="1"/>
</dbReference>
<reference evidence="8 9" key="1">
    <citation type="journal article" date="2016" name="Int. J. Syst. Evol. Microbiol.">
        <title>Ensifer glycinis sp. nov., an novel rhizobial species associated with Glycine spp.</title>
        <authorList>
            <person name="Yan H."/>
            <person name="Yan J."/>
            <person name="Sui X.H."/>
            <person name="Wang E.T."/>
            <person name="Chen W.X."/>
            <person name="Zhang X.X."/>
            <person name="Chen W.F."/>
        </authorList>
    </citation>
    <scope>NUCLEOTIDE SEQUENCE [LARGE SCALE GENOMIC DNA]</scope>
    <source>
        <strain evidence="8 9">CCBAU 23380</strain>
    </source>
</reference>
<dbReference type="InterPro" id="IPR058240">
    <property type="entry name" value="rSAM_sf"/>
</dbReference>
<dbReference type="Proteomes" id="UP000094025">
    <property type="component" value="Unassembled WGS sequence"/>
</dbReference>
<feature type="domain" description="Radical SAM core" evidence="6">
    <location>
        <begin position="56"/>
        <end position="221"/>
    </location>
</feature>
<dbReference type="PANTHER" id="PTHR11228">
    <property type="entry name" value="RADICAL SAM DOMAIN PROTEIN"/>
    <property type="match status" value="1"/>
</dbReference>
<feature type="domain" description="4Fe4S-binding SPASM" evidence="7">
    <location>
        <begin position="286"/>
        <end position="333"/>
    </location>
</feature>
<dbReference type="GO" id="GO:0003824">
    <property type="term" value="F:catalytic activity"/>
    <property type="evidence" value="ECO:0007669"/>
    <property type="project" value="InterPro"/>
</dbReference>
<dbReference type="SFLD" id="SFLDG01067">
    <property type="entry name" value="SPASM/twitch_domain_containing"/>
    <property type="match status" value="1"/>
</dbReference>
<comment type="caution">
    <text evidence="8">The sequence shown here is derived from an EMBL/GenBank/DDBJ whole genome shotgun (WGS) entry which is preliminary data.</text>
</comment>
<keyword evidence="9" id="KW-1185">Reference proteome</keyword>
<evidence type="ECO:0000313" key="9">
    <source>
        <dbReference type="Proteomes" id="UP000094025"/>
    </source>
</evidence>
<dbReference type="InterPro" id="IPR013785">
    <property type="entry name" value="Aldolase_TIM"/>
</dbReference>
<keyword evidence="2" id="KW-0949">S-adenosyl-L-methionine</keyword>
<dbReference type="SUPFAM" id="SSF102114">
    <property type="entry name" value="Radical SAM enzymes"/>
    <property type="match status" value="1"/>
</dbReference>
<sequence>MMSIGKASTAYADLPHIVAARERIENLWAAGTDYSKDIVDDARSNNRMLHLDLDLTGECKLNCFYCDRTPDRYNSVPNRVELTTAERLDLIEQARNLGATTVEFPGAGEPMIDVGFWDIIAGVHGHGMTPVIFTSGYHLDRSAADRLFQLGATVFIKHNSSDTHIQDKMVGLAGYAEKANAGLHYLLEKGFNQSIPTRVAVDMVVTPQFNESKDFEEVVELHRWCRINNVHNYIVTLIPEGRADRAAMILERERSNNMLEAVRKVDEQEFGLTYKPSRPMSGGYRCRQVNVGLFVNLFGEVYDCNGLGRFLGHVRCDSLETIWNSKFARHVRTPVQDGFCLLRERVWDSVQSSGMERKLHLYRRFEGRHGADEVVERGLHAMHQGEETPTVVPSAGSV</sequence>
<dbReference type="CDD" id="cd01335">
    <property type="entry name" value="Radical_SAM"/>
    <property type="match status" value="1"/>
</dbReference>
<dbReference type="InterPro" id="IPR007197">
    <property type="entry name" value="rSAM"/>
</dbReference>
<organism evidence="8 9">
    <name type="scientific">Sinorhizobium glycinis</name>
    <dbReference type="NCBI Taxonomy" id="1472378"/>
    <lineage>
        <taxon>Bacteria</taxon>
        <taxon>Pseudomonadati</taxon>
        <taxon>Pseudomonadota</taxon>
        <taxon>Alphaproteobacteria</taxon>
        <taxon>Hyphomicrobiales</taxon>
        <taxon>Rhizobiaceae</taxon>
        <taxon>Sinorhizobium/Ensifer group</taxon>
        <taxon>Sinorhizobium</taxon>
    </lineage>
</organism>
<dbReference type="EMBL" id="LPUX01000066">
    <property type="protein sequence ID" value="OAP35527.1"/>
    <property type="molecule type" value="Genomic_DNA"/>
</dbReference>
<proteinExistence type="predicted"/>
<gene>
    <name evidence="8" type="ORF">AU381_11425</name>
</gene>
<evidence type="ECO:0000313" key="8">
    <source>
        <dbReference type="EMBL" id="OAP35527.1"/>
    </source>
</evidence>
<keyword evidence="5" id="KW-0411">Iron-sulfur</keyword>
<evidence type="ECO:0000256" key="3">
    <source>
        <dbReference type="ARBA" id="ARBA00022723"/>
    </source>
</evidence>
<evidence type="ECO:0000256" key="1">
    <source>
        <dbReference type="ARBA" id="ARBA00001966"/>
    </source>
</evidence>
<dbReference type="GO" id="GO:0051536">
    <property type="term" value="F:iron-sulfur cluster binding"/>
    <property type="evidence" value="ECO:0007669"/>
    <property type="project" value="UniProtKB-KW"/>
</dbReference>
<dbReference type="OrthoDB" id="5288924at2"/>
<dbReference type="InterPro" id="IPR023885">
    <property type="entry name" value="4Fe4S-binding_SPASM_dom"/>
</dbReference>
<comment type="cofactor">
    <cofactor evidence="1">
        <name>[4Fe-4S] cluster</name>
        <dbReference type="ChEBI" id="CHEBI:49883"/>
    </cofactor>
</comment>
<dbReference type="Pfam" id="PF13186">
    <property type="entry name" value="SPASM"/>
    <property type="match status" value="1"/>
</dbReference>
<dbReference type="PANTHER" id="PTHR11228:SF7">
    <property type="entry name" value="PQQA PEPTIDE CYCLASE"/>
    <property type="match status" value="1"/>
</dbReference>
<dbReference type="Pfam" id="PF04055">
    <property type="entry name" value="Radical_SAM"/>
    <property type="match status" value="1"/>
</dbReference>
<protein>
    <submittedName>
        <fullName evidence="8">Radical SAM protein</fullName>
    </submittedName>
</protein>
<evidence type="ECO:0000256" key="4">
    <source>
        <dbReference type="ARBA" id="ARBA00023004"/>
    </source>
</evidence>